<feature type="compositionally biased region" description="Basic and acidic residues" evidence="6">
    <location>
        <begin position="230"/>
        <end position="244"/>
    </location>
</feature>
<evidence type="ECO:0000256" key="5">
    <source>
        <dbReference type="ARBA" id="ARBA00023136"/>
    </source>
</evidence>
<feature type="compositionally biased region" description="Polar residues" evidence="6">
    <location>
        <begin position="350"/>
        <end position="367"/>
    </location>
</feature>
<dbReference type="Pfam" id="PF12634">
    <property type="entry name" value="Inp1"/>
    <property type="match status" value="1"/>
</dbReference>
<proteinExistence type="inferred from homology"/>
<evidence type="ECO:0000256" key="4">
    <source>
        <dbReference type="ARBA" id="ARBA00021397"/>
    </source>
</evidence>
<comment type="function">
    <text evidence="1">Required for peroxisome inheritance.</text>
</comment>
<reference evidence="7" key="1">
    <citation type="journal article" date="2020" name="Stud. Mycol.">
        <title>101 Dothideomycetes genomes: a test case for predicting lifestyles and emergence of pathogens.</title>
        <authorList>
            <person name="Haridas S."/>
            <person name="Albert R."/>
            <person name="Binder M."/>
            <person name="Bloem J."/>
            <person name="Labutti K."/>
            <person name="Salamov A."/>
            <person name="Andreopoulos B."/>
            <person name="Baker S."/>
            <person name="Barry K."/>
            <person name="Bills G."/>
            <person name="Bluhm B."/>
            <person name="Cannon C."/>
            <person name="Castanera R."/>
            <person name="Culley D."/>
            <person name="Daum C."/>
            <person name="Ezra D."/>
            <person name="Gonzalez J."/>
            <person name="Henrissat B."/>
            <person name="Kuo A."/>
            <person name="Liang C."/>
            <person name="Lipzen A."/>
            <person name="Lutzoni F."/>
            <person name="Magnuson J."/>
            <person name="Mondo S."/>
            <person name="Nolan M."/>
            <person name="Ohm R."/>
            <person name="Pangilinan J."/>
            <person name="Park H.-J."/>
            <person name="Ramirez L."/>
            <person name="Alfaro M."/>
            <person name="Sun H."/>
            <person name="Tritt A."/>
            <person name="Yoshinaga Y."/>
            <person name="Zwiers L.-H."/>
            <person name="Turgeon B."/>
            <person name="Goodwin S."/>
            <person name="Spatafora J."/>
            <person name="Crous P."/>
            <person name="Grigoriev I."/>
        </authorList>
    </citation>
    <scope>NUCLEOTIDE SEQUENCE</scope>
    <source>
        <strain evidence="7">CBS 260.36</strain>
    </source>
</reference>
<comment type="similarity">
    <text evidence="3">Belongs to the INP1 family.</text>
</comment>
<dbReference type="OrthoDB" id="4097008at2759"/>
<accession>A0A9P4J351</accession>
<dbReference type="Proteomes" id="UP000799439">
    <property type="component" value="Unassembled WGS sequence"/>
</dbReference>
<feature type="region of interest" description="Disordered" evidence="6">
    <location>
        <begin position="188"/>
        <end position="207"/>
    </location>
</feature>
<feature type="region of interest" description="Disordered" evidence="6">
    <location>
        <begin position="213"/>
        <end position="367"/>
    </location>
</feature>
<feature type="region of interest" description="Disordered" evidence="6">
    <location>
        <begin position="69"/>
        <end position="89"/>
    </location>
</feature>
<evidence type="ECO:0000256" key="1">
    <source>
        <dbReference type="ARBA" id="ARBA00003594"/>
    </source>
</evidence>
<protein>
    <recommendedName>
        <fullName evidence="4">Inheritance of peroxisomes protein 1</fullName>
    </recommendedName>
</protein>
<evidence type="ECO:0000256" key="3">
    <source>
        <dbReference type="ARBA" id="ARBA00010707"/>
    </source>
</evidence>
<dbReference type="InterPro" id="IPR024758">
    <property type="entry name" value="Inp1"/>
</dbReference>
<keyword evidence="5" id="KW-0472">Membrane</keyword>
<sequence length="555" mass="60897">MATSKMQPKPRLGSIGRMTVQRSVTVPAKLQTTESKASSVEIGATENIETLYVHPSARIISFTTSSFAAPSPVHRNSDTGSSGSLSWRSPTERTLASGLLEIYRVPGSVSFLHSGSLLHAILPRSQCWCVDGISVFTLRVLPNQYYRIELPGVTDEDLVLVEELKVTLQKVLHYERTACPFKRGFSVELPETPQTTPRRKSRVVSGPAKKWKLNGVWRPDNEDGWEPENASEKSCETESEEQQKDTQFSQDSSMVKKEEEEEEEEETDKNPQEPSWDSSDDSDLETPRPRRMSNLRSTRSVTAPPKLTLIASPPSKISIGTNPQSSGIADILSGDAEDESSAGLKEPEQILNNGETARPASKTSSEDISVDLQAALQSSLQDDCPPSAISQTTDIGIMSEDDTVEGHIWSGISTPSLSSDSEGHSWGEIVTPPETLRVKKNRNVPKVDTLSQRSVSRRGSRESQTALADGIMRKTVGIFLGPPAHLVSMMLKIASKISTGAFNFTIRSPMGTPQRVPGSWYLADDQDEWDIDDYGFPVGLPGSAQKRAIRNWTVD</sequence>
<dbReference type="AlphaFoldDB" id="A0A9P4J351"/>
<evidence type="ECO:0000256" key="6">
    <source>
        <dbReference type="SAM" id="MobiDB-lite"/>
    </source>
</evidence>
<organism evidence="7 8">
    <name type="scientific">Myriangium duriaei CBS 260.36</name>
    <dbReference type="NCBI Taxonomy" id="1168546"/>
    <lineage>
        <taxon>Eukaryota</taxon>
        <taxon>Fungi</taxon>
        <taxon>Dikarya</taxon>
        <taxon>Ascomycota</taxon>
        <taxon>Pezizomycotina</taxon>
        <taxon>Dothideomycetes</taxon>
        <taxon>Dothideomycetidae</taxon>
        <taxon>Myriangiales</taxon>
        <taxon>Myriangiaceae</taxon>
        <taxon>Myriangium</taxon>
    </lineage>
</organism>
<keyword evidence="8" id="KW-1185">Reference proteome</keyword>
<dbReference type="GO" id="GO:0045033">
    <property type="term" value="P:peroxisome inheritance"/>
    <property type="evidence" value="ECO:0007669"/>
    <property type="project" value="InterPro"/>
</dbReference>
<gene>
    <name evidence="7" type="ORF">K461DRAFT_313257</name>
</gene>
<dbReference type="GO" id="GO:0005780">
    <property type="term" value="C:extrinsic component of intraperoxisomal membrane"/>
    <property type="evidence" value="ECO:0007669"/>
    <property type="project" value="InterPro"/>
</dbReference>
<evidence type="ECO:0000256" key="2">
    <source>
        <dbReference type="ARBA" id="ARBA00004421"/>
    </source>
</evidence>
<comment type="caution">
    <text evidence="7">The sequence shown here is derived from an EMBL/GenBank/DDBJ whole genome shotgun (WGS) entry which is preliminary data.</text>
</comment>
<evidence type="ECO:0000313" key="7">
    <source>
        <dbReference type="EMBL" id="KAF2152597.1"/>
    </source>
</evidence>
<comment type="subcellular location">
    <subcellularLocation>
        <location evidence="2">Peroxisome membrane</location>
        <topology evidence="2">Peripheral membrane protein</topology>
    </subcellularLocation>
</comment>
<evidence type="ECO:0000313" key="8">
    <source>
        <dbReference type="Proteomes" id="UP000799439"/>
    </source>
</evidence>
<dbReference type="EMBL" id="ML996086">
    <property type="protein sequence ID" value="KAF2152597.1"/>
    <property type="molecule type" value="Genomic_DNA"/>
</dbReference>
<feature type="compositionally biased region" description="Polar residues" evidence="6">
    <location>
        <begin position="78"/>
        <end position="89"/>
    </location>
</feature>
<name>A0A9P4J351_9PEZI</name>
<feature type="compositionally biased region" description="Polar residues" evidence="6">
    <location>
        <begin position="318"/>
        <end position="327"/>
    </location>
</feature>